<accession>A0A1F4Q024</accession>
<keyword evidence="5 6" id="KW-0472">Membrane</keyword>
<dbReference type="GO" id="GO:0005886">
    <property type="term" value="C:plasma membrane"/>
    <property type="evidence" value="ECO:0007669"/>
    <property type="project" value="UniProtKB-SubCell"/>
</dbReference>
<dbReference type="InterPro" id="IPR004797">
    <property type="entry name" value="Competence_ComEC/Rec2"/>
</dbReference>
<dbReference type="NCBIfam" id="TIGR00360">
    <property type="entry name" value="ComEC_N-term"/>
    <property type="match status" value="1"/>
</dbReference>
<dbReference type="SUPFAM" id="SSF56281">
    <property type="entry name" value="Metallo-hydrolase/oxidoreductase"/>
    <property type="match status" value="1"/>
</dbReference>
<feature type="transmembrane region" description="Helical" evidence="6">
    <location>
        <begin position="219"/>
        <end position="243"/>
    </location>
</feature>
<evidence type="ECO:0000256" key="6">
    <source>
        <dbReference type="SAM" id="Phobius"/>
    </source>
</evidence>
<dbReference type="InterPro" id="IPR004477">
    <property type="entry name" value="ComEC_N"/>
</dbReference>
<keyword evidence="2" id="KW-1003">Cell membrane</keyword>
<dbReference type="Pfam" id="PF00753">
    <property type="entry name" value="Lactamase_B"/>
    <property type="match status" value="1"/>
</dbReference>
<dbReference type="InterPro" id="IPR035681">
    <property type="entry name" value="ComA-like_MBL"/>
</dbReference>
<dbReference type="GO" id="GO:0030420">
    <property type="term" value="P:establishment of competence for transformation"/>
    <property type="evidence" value="ECO:0007669"/>
    <property type="project" value="InterPro"/>
</dbReference>
<dbReference type="EMBL" id="METM01000026">
    <property type="protein sequence ID" value="OGB89383.1"/>
    <property type="molecule type" value="Genomic_DNA"/>
</dbReference>
<feature type="transmembrane region" description="Helical" evidence="6">
    <location>
        <begin position="312"/>
        <end position="331"/>
    </location>
</feature>
<evidence type="ECO:0000259" key="7">
    <source>
        <dbReference type="SMART" id="SM00849"/>
    </source>
</evidence>
<dbReference type="InterPro" id="IPR001279">
    <property type="entry name" value="Metallo-B-lactamas"/>
</dbReference>
<keyword evidence="3 6" id="KW-0812">Transmembrane</keyword>
<feature type="transmembrane region" description="Helical" evidence="6">
    <location>
        <begin position="264"/>
        <end position="280"/>
    </location>
</feature>
<proteinExistence type="predicted"/>
<dbReference type="InterPro" id="IPR052159">
    <property type="entry name" value="Competence_DNA_uptake"/>
</dbReference>
<feature type="transmembrane region" description="Helical" evidence="6">
    <location>
        <begin position="435"/>
        <end position="452"/>
    </location>
</feature>
<reference evidence="8 9" key="1">
    <citation type="journal article" date="2016" name="Nat. Commun.">
        <title>Thousands of microbial genomes shed light on interconnected biogeochemical processes in an aquifer system.</title>
        <authorList>
            <person name="Anantharaman K."/>
            <person name="Brown C.T."/>
            <person name="Hug L.A."/>
            <person name="Sharon I."/>
            <person name="Castelle C.J."/>
            <person name="Probst A.J."/>
            <person name="Thomas B.C."/>
            <person name="Singh A."/>
            <person name="Wilkins M.J."/>
            <person name="Karaoz U."/>
            <person name="Brodie E.L."/>
            <person name="Williams K.H."/>
            <person name="Hubbard S.S."/>
            <person name="Banfield J.F."/>
        </authorList>
    </citation>
    <scope>NUCLEOTIDE SEQUENCE [LARGE SCALE GENOMIC DNA]</scope>
</reference>
<evidence type="ECO:0000256" key="3">
    <source>
        <dbReference type="ARBA" id="ARBA00022692"/>
    </source>
</evidence>
<comment type="subcellular location">
    <subcellularLocation>
        <location evidence="1">Cell membrane</location>
        <topology evidence="1">Multi-pass membrane protein</topology>
    </subcellularLocation>
</comment>
<keyword evidence="4 6" id="KW-1133">Transmembrane helix</keyword>
<dbReference type="PANTHER" id="PTHR30619">
    <property type="entry name" value="DNA INTERNALIZATION/COMPETENCE PROTEIN COMEC/REC2"/>
    <property type="match status" value="1"/>
</dbReference>
<dbReference type="InterPro" id="IPR036866">
    <property type="entry name" value="RibonucZ/Hydroxyglut_hydro"/>
</dbReference>
<dbReference type="Pfam" id="PF03772">
    <property type="entry name" value="Competence"/>
    <property type="match status" value="1"/>
</dbReference>
<feature type="transmembrane region" description="Helical" evidence="6">
    <location>
        <begin position="6"/>
        <end position="29"/>
    </location>
</feature>
<name>A0A1F4Q024_UNCSA</name>
<evidence type="ECO:0000256" key="5">
    <source>
        <dbReference type="ARBA" id="ARBA00023136"/>
    </source>
</evidence>
<dbReference type="CDD" id="cd07731">
    <property type="entry name" value="ComA-like_MBL-fold"/>
    <property type="match status" value="1"/>
</dbReference>
<dbReference type="Gene3D" id="3.60.15.10">
    <property type="entry name" value="Ribonuclease Z/Hydroxyacylglutathione hydrolase-like"/>
    <property type="match status" value="1"/>
</dbReference>
<evidence type="ECO:0000256" key="1">
    <source>
        <dbReference type="ARBA" id="ARBA00004651"/>
    </source>
</evidence>
<evidence type="ECO:0000313" key="9">
    <source>
        <dbReference type="Proteomes" id="UP000178724"/>
    </source>
</evidence>
<feature type="domain" description="Metallo-beta-lactamase" evidence="7">
    <location>
        <begin position="471"/>
        <end position="694"/>
    </location>
</feature>
<gene>
    <name evidence="8" type="ORF">A2625_07830</name>
</gene>
<dbReference type="SMART" id="SM00849">
    <property type="entry name" value="Lactamase_B"/>
    <property type="match status" value="1"/>
</dbReference>
<comment type="caution">
    <text evidence="8">The sequence shown here is derived from an EMBL/GenBank/DDBJ whole genome shotgun (WGS) entry which is preliminary data.</text>
</comment>
<feature type="transmembrane region" description="Helical" evidence="6">
    <location>
        <begin position="189"/>
        <end position="213"/>
    </location>
</feature>
<dbReference type="Pfam" id="PF13567">
    <property type="entry name" value="DUF4131"/>
    <property type="match status" value="1"/>
</dbReference>
<feature type="transmembrane region" description="Helical" evidence="6">
    <location>
        <begin position="286"/>
        <end position="305"/>
    </location>
</feature>
<protein>
    <submittedName>
        <fullName evidence="8">DNA internalization-related competence protein ComEC/Rec2</fullName>
    </submittedName>
</protein>
<evidence type="ECO:0000256" key="2">
    <source>
        <dbReference type="ARBA" id="ARBA00022475"/>
    </source>
</evidence>
<sequence length="740" mass="81220">MLAAHAFIKNINSSSILLILCFLAGIFSFQIHELGQKDKLAALSEKGYVIFVGSVDDQPRIKHGSVIYPLKLENGAGRLFLSIKGSDEAYDYGDRLKVRGTISQFQSFANPLMPQREKMYAIRAAYYEKIGGGGNPLKKAAIWFSRRFNSVLEQILPQKEASLLGSILLGTSVSPLPDDLKDTYRKAGLIHLLVVSGTQVSILIGICLGLTKAAGLPNWLGVLATSFFNLMLVIVTGGGASILRAGFMGEVMLIGLLFDRQKEFYTTLSLSALVLLIIDPSTLFDLGFQLSFAATWALVYIAPVFEKKMPRLLAVTLAPMLATAPIIAYNFSQVAFGGIISNLLVLPWVEFLVILGFSTTLLGFIFLPLAQILGNTIWLLLVLLDRIANFVTALPGAQFYVYAPTIYMIAGYYLALIAATEVLRREGKLFTAKKLAFALILFIAVSVWDRAFSAPALGGRELVVTFLDVGQGDCALIETPDSRKILIDGGGMDIRETGYQDVGIRGSGDQERKDKIGEQVVVPFLHRKGINKLDMVILTHPHADHLGGLIPVLGNIPVDEVLDSGQIYDSRAYKRFLDLVEANKIKYSIAQAGQTIDFGGEVSGYIYNPIRPFLERTNSDPNNNSIVMRLVYGDISFLFTGDMESEGEERVLRSTAYDPRSTILKVGHHGSRTSTSDEFLKAVSPQFAVISVGRHNKYRHPARSTLEKLEAIGADVYRTDEDGAIEIRTDGRTIVTARQK</sequence>
<evidence type="ECO:0000256" key="4">
    <source>
        <dbReference type="ARBA" id="ARBA00022989"/>
    </source>
</evidence>
<evidence type="ECO:0000313" key="8">
    <source>
        <dbReference type="EMBL" id="OGB89383.1"/>
    </source>
</evidence>
<dbReference type="PANTHER" id="PTHR30619:SF7">
    <property type="entry name" value="BETA-LACTAMASE DOMAIN PROTEIN"/>
    <property type="match status" value="1"/>
</dbReference>
<organism evidence="8 9">
    <name type="scientific">candidate division WOR-1 bacterium RIFCSPHIGHO2_01_FULL_53_15</name>
    <dbReference type="NCBI Taxonomy" id="1802564"/>
    <lineage>
        <taxon>Bacteria</taxon>
        <taxon>Bacillati</taxon>
        <taxon>Saganbacteria</taxon>
    </lineage>
</organism>
<dbReference type="InterPro" id="IPR025405">
    <property type="entry name" value="DUF4131"/>
</dbReference>
<dbReference type="NCBIfam" id="TIGR00361">
    <property type="entry name" value="ComEC_Rec2"/>
    <property type="match status" value="1"/>
</dbReference>
<dbReference type="Proteomes" id="UP000178724">
    <property type="component" value="Unassembled WGS sequence"/>
</dbReference>
<dbReference type="AlphaFoldDB" id="A0A1F4Q024"/>